<accession>A0A2T4J7L4</accession>
<comment type="caution">
    <text evidence="2">The sequence shown here is derived from an EMBL/GenBank/DDBJ whole genome shotgun (WGS) entry which is preliminary data.</text>
</comment>
<proteinExistence type="predicted"/>
<dbReference type="InterPro" id="IPR021251">
    <property type="entry name" value="DUF2793"/>
</dbReference>
<dbReference type="RefSeq" id="WP_107673640.1">
    <property type="nucleotide sequence ID" value="NZ_PZKE01000010.1"/>
</dbReference>
<evidence type="ECO:0000313" key="2">
    <source>
        <dbReference type="EMBL" id="PTE13896.1"/>
    </source>
</evidence>
<dbReference type="EMBL" id="PZKE01000010">
    <property type="protein sequence ID" value="PTE13896.1"/>
    <property type="molecule type" value="Genomic_DNA"/>
</dbReference>
<sequence length="485" mass="50210">MADDTTILGLPLILPNQAQKHVTHNEALAVLDVIVQLAVIDRDRILPPALPALGDRHIVAPGGQVDWAGQDGRVAVMTAAGWQFHAPLPGWQAHVISEGVTAVFDGLHWGVPVAAEGAFQRLGIATGADAVNRLAVAAPATLFTHAGAGHQMKLNKAAPADTASLLFQTGWSGRAEMGTAGGEDFSIKVSADGSGWFSALVAAAGSGEVTLPQPLHLGGQAADPVAPQDGTLWLNTASGEVKMRSAGRTEVLAGRQAPLGLWDWWYDLRLGSTTVSASDLFLGAAISSGTNTTAVPATARKGFNPLGVFLRSSTSANGGYRYVAPSTSGGNNFYCGAVALKFRAQFQWLTDFTGRTVRAGLHSTTNAVDAQHGVYFEVLGDQLVGKTAANNVRSSTAALTLALGVAYTMDVEVNAAGTAARFRVWADAEETAVLDQTLTTNIPANPAYVVAAAFVATEVSTTASDIGVLYSLGVGTVAGCDRQRG</sequence>
<gene>
    <name evidence="2" type="ORF">C5F44_11270</name>
</gene>
<evidence type="ECO:0000313" key="3">
    <source>
        <dbReference type="Proteomes" id="UP000241362"/>
    </source>
</evidence>
<dbReference type="Pfam" id="PF10983">
    <property type="entry name" value="DUF2793"/>
    <property type="match status" value="1"/>
</dbReference>
<name>A0A2T4J7L4_FUSBL</name>
<feature type="domain" description="SO2946-like C-terminal" evidence="1">
    <location>
        <begin position="310"/>
        <end position="461"/>
    </location>
</feature>
<evidence type="ECO:0000259" key="1">
    <source>
        <dbReference type="Pfam" id="PF22237"/>
    </source>
</evidence>
<reference evidence="2 3" key="1">
    <citation type="submission" date="2018-03" db="EMBL/GenBank/DDBJ databases">
        <title>Rhodobacter blasticus.</title>
        <authorList>
            <person name="Meyer T.E."/>
            <person name="Miller S."/>
            <person name="Lodha T."/>
            <person name="Gandham S."/>
            <person name="Chintalapati S."/>
            <person name="Chintalapati V.R."/>
        </authorList>
    </citation>
    <scope>NUCLEOTIDE SEQUENCE [LARGE SCALE GENOMIC DNA]</scope>
    <source>
        <strain evidence="2 3">DSM 2131</strain>
    </source>
</reference>
<protein>
    <recommendedName>
        <fullName evidence="1">SO2946-like C-terminal domain-containing protein</fullName>
    </recommendedName>
</protein>
<dbReference type="InterPro" id="IPR053978">
    <property type="entry name" value="SO2946-like_C"/>
</dbReference>
<dbReference type="Proteomes" id="UP000241362">
    <property type="component" value="Unassembled WGS sequence"/>
</dbReference>
<keyword evidence="3" id="KW-1185">Reference proteome</keyword>
<organism evidence="2 3">
    <name type="scientific">Fuscovulum blasticum DSM 2131</name>
    <dbReference type="NCBI Taxonomy" id="1188250"/>
    <lineage>
        <taxon>Bacteria</taxon>
        <taxon>Pseudomonadati</taxon>
        <taxon>Pseudomonadota</taxon>
        <taxon>Alphaproteobacteria</taxon>
        <taxon>Rhodobacterales</taxon>
        <taxon>Paracoccaceae</taxon>
        <taxon>Pseudogemmobacter</taxon>
    </lineage>
</organism>
<dbReference type="Pfam" id="PF22237">
    <property type="entry name" value="SO2946-like_C"/>
    <property type="match status" value="1"/>
</dbReference>
<dbReference type="AlphaFoldDB" id="A0A2T4J7L4"/>